<evidence type="ECO:0000313" key="1">
    <source>
        <dbReference type="EMBL" id="MXU88189.1"/>
    </source>
</evidence>
<accession>A0A6B0U6P3</accession>
<proteinExistence type="predicted"/>
<dbReference type="EMBL" id="GIFC01006106">
    <property type="protein sequence ID" value="MXU88189.1"/>
    <property type="molecule type" value="Transcribed_RNA"/>
</dbReference>
<protein>
    <submittedName>
        <fullName evidence="1">Uncharacterized protein</fullName>
    </submittedName>
</protein>
<reference evidence="1" key="1">
    <citation type="submission" date="2019-12" db="EMBL/GenBank/DDBJ databases">
        <title>An insight into the sialome of adult female Ixodes ricinus ticks feeding for 6 days.</title>
        <authorList>
            <person name="Perner J."/>
            <person name="Ribeiro J.M.C."/>
        </authorList>
    </citation>
    <scope>NUCLEOTIDE SEQUENCE</scope>
    <source>
        <strain evidence="1">Semi-engorged</strain>
        <tissue evidence="1">Salivary glands</tissue>
    </source>
</reference>
<organism evidence="1">
    <name type="scientific">Ixodes ricinus</name>
    <name type="common">Common tick</name>
    <name type="synonym">Acarus ricinus</name>
    <dbReference type="NCBI Taxonomy" id="34613"/>
    <lineage>
        <taxon>Eukaryota</taxon>
        <taxon>Metazoa</taxon>
        <taxon>Ecdysozoa</taxon>
        <taxon>Arthropoda</taxon>
        <taxon>Chelicerata</taxon>
        <taxon>Arachnida</taxon>
        <taxon>Acari</taxon>
        <taxon>Parasitiformes</taxon>
        <taxon>Ixodida</taxon>
        <taxon>Ixodoidea</taxon>
        <taxon>Ixodidae</taxon>
        <taxon>Ixodinae</taxon>
        <taxon>Ixodes</taxon>
    </lineage>
</organism>
<name>A0A6B0U6P3_IXORI</name>
<dbReference type="AlphaFoldDB" id="A0A6B0U6P3"/>
<sequence length="100" mass="10641">MQLRSFTPMLWLTGLKRFFKGGDPGIGPTFILGGSRTRFFCSAKSTKSSLTCIFLGAIPNSPRSSSSIKSSGCNGTLSDLLDLEDLNVAGVHPSFVPTVL</sequence>